<dbReference type="GO" id="GO:0009307">
    <property type="term" value="P:DNA restriction-modification system"/>
    <property type="evidence" value="ECO:0007669"/>
    <property type="project" value="InterPro"/>
</dbReference>
<feature type="non-terminal residue" evidence="2">
    <location>
        <position position="140"/>
    </location>
</feature>
<feature type="domain" description="Restriction endonuclease type IV Mrr" evidence="1">
    <location>
        <begin position="26"/>
        <end position="109"/>
    </location>
</feature>
<feature type="non-terminal residue" evidence="2">
    <location>
        <position position="1"/>
    </location>
</feature>
<dbReference type="InterPro" id="IPR011335">
    <property type="entry name" value="Restrct_endonuc-II-like"/>
</dbReference>
<accession>A0A9W4TCN7</accession>
<dbReference type="GO" id="GO:0006302">
    <property type="term" value="P:double-strand break repair"/>
    <property type="evidence" value="ECO:0007669"/>
    <property type="project" value="UniProtKB-ARBA"/>
</dbReference>
<gene>
    <name evidence="2" type="ORF">FWILDA_LOCUS19980</name>
</gene>
<dbReference type="OrthoDB" id="20734at2759"/>
<dbReference type="SUPFAM" id="SSF52980">
    <property type="entry name" value="Restriction endonuclease-like"/>
    <property type="match status" value="1"/>
</dbReference>
<dbReference type="Proteomes" id="UP001153678">
    <property type="component" value="Unassembled WGS sequence"/>
</dbReference>
<dbReference type="GO" id="GO:0004519">
    <property type="term" value="F:endonuclease activity"/>
    <property type="evidence" value="ECO:0007669"/>
    <property type="project" value="InterPro"/>
</dbReference>
<proteinExistence type="predicted"/>
<evidence type="ECO:0000313" key="3">
    <source>
        <dbReference type="Proteomes" id="UP001153678"/>
    </source>
</evidence>
<evidence type="ECO:0000313" key="2">
    <source>
        <dbReference type="EMBL" id="CAI2201266.1"/>
    </source>
</evidence>
<protein>
    <submittedName>
        <fullName evidence="2">5072_t:CDS:1</fullName>
    </submittedName>
</protein>
<keyword evidence="3" id="KW-1185">Reference proteome</keyword>
<dbReference type="Pfam" id="PF04471">
    <property type="entry name" value="Mrr_cat"/>
    <property type="match status" value="1"/>
</dbReference>
<dbReference type="InterPro" id="IPR007560">
    <property type="entry name" value="Restrct_endonuc_IV_Mrr"/>
</dbReference>
<dbReference type="Gene3D" id="3.40.1350.10">
    <property type="match status" value="1"/>
</dbReference>
<comment type="caution">
    <text evidence="2">The sequence shown here is derived from an EMBL/GenBank/DDBJ whole genome shotgun (WGS) entry which is preliminary data.</text>
</comment>
<dbReference type="GO" id="GO:0003677">
    <property type="term" value="F:DNA binding"/>
    <property type="evidence" value="ECO:0007669"/>
    <property type="project" value="InterPro"/>
</dbReference>
<name>A0A9W4TCN7_9GLOM</name>
<dbReference type="InterPro" id="IPR011856">
    <property type="entry name" value="tRNA_endonuc-like_dom_sf"/>
</dbReference>
<reference evidence="2" key="1">
    <citation type="submission" date="2022-08" db="EMBL/GenBank/DDBJ databases">
        <authorList>
            <person name="Kallberg Y."/>
            <person name="Tangrot J."/>
            <person name="Rosling A."/>
        </authorList>
    </citation>
    <scope>NUCLEOTIDE SEQUENCE</scope>
    <source>
        <strain evidence="2">Wild A</strain>
    </source>
</reference>
<organism evidence="2 3">
    <name type="scientific">Funneliformis geosporum</name>
    <dbReference type="NCBI Taxonomy" id="1117311"/>
    <lineage>
        <taxon>Eukaryota</taxon>
        <taxon>Fungi</taxon>
        <taxon>Fungi incertae sedis</taxon>
        <taxon>Mucoromycota</taxon>
        <taxon>Glomeromycotina</taxon>
        <taxon>Glomeromycetes</taxon>
        <taxon>Glomerales</taxon>
        <taxon>Glomeraceae</taxon>
        <taxon>Funneliformis</taxon>
    </lineage>
</organism>
<dbReference type="EMBL" id="CAMKVN010027026">
    <property type="protein sequence ID" value="CAI2201266.1"/>
    <property type="molecule type" value="Genomic_DNA"/>
</dbReference>
<dbReference type="AlphaFoldDB" id="A0A9W4TCN7"/>
<sequence length="140" mass="16351">KNDGTKYEREIYNILESSQDTDSWMTNVRSGNGDKGVDTLSYYKDMSLMIQCKDHAKKVGIKHLRELNGIRPYDSNLLRIMVSKSGYTANVLKSRKKYKNLMLTDGKNLMPEVKNYYNKYKKNIEKKNAIMHKKCKKLSE</sequence>
<evidence type="ECO:0000259" key="1">
    <source>
        <dbReference type="Pfam" id="PF04471"/>
    </source>
</evidence>